<dbReference type="InterPro" id="IPR011856">
    <property type="entry name" value="tRNA_endonuc-like_dom_sf"/>
</dbReference>
<evidence type="ECO:0000313" key="5">
    <source>
        <dbReference type="Proteomes" id="UP001652642"/>
    </source>
</evidence>
<evidence type="ECO:0000256" key="2">
    <source>
        <dbReference type="ARBA" id="ARBA00022694"/>
    </source>
</evidence>
<keyword evidence="5" id="KW-1185">Reference proteome</keyword>
<sequence>MTCKSFNRLCLAINPFAGFSLTTFFLGKERYVSCFLGVSAKRFWENTSSRIIGTNCLAFCYVRYNSSYVAFTFIAYISVFQFTKMMSLDVADSSSVYAAFLVYLDLLEVRNWHEVSFFGLAEFQLVGLRGREREAEDFQVVMPTPVHVSFSHERLRQIMKRACALENNPDSSLSLTLAIVESDSTIVYYKLTDGFVMPSPPEDTKEMDDKQWKKKKRKKAWRH</sequence>
<feature type="region of interest" description="Disordered" evidence="3">
    <location>
        <begin position="200"/>
        <end position="223"/>
    </location>
</feature>
<protein>
    <submittedName>
        <fullName evidence="6">tRNA-splicing endonuclease subunit Sen15 isoform X1</fullName>
    </submittedName>
</protein>
<keyword evidence="2" id="KW-0819">tRNA processing</keyword>
<dbReference type="Gene3D" id="3.40.1350.10">
    <property type="match status" value="1"/>
</dbReference>
<feature type="domain" description="tRNA-splicing endonuclease subunit Sen15" evidence="4">
    <location>
        <begin position="101"/>
        <end position="200"/>
    </location>
</feature>
<keyword evidence="6" id="KW-0378">Hydrolase</keyword>
<comment type="similarity">
    <text evidence="1">Belongs to the SEN15 family.</text>
</comment>
<dbReference type="SUPFAM" id="SSF53032">
    <property type="entry name" value="tRNA-intron endonuclease catalytic domain-like"/>
    <property type="match status" value="1"/>
</dbReference>
<keyword evidence="6" id="KW-0540">Nuclease</keyword>
<dbReference type="GO" id="GO:0004519">
    <property type="term" value="F:endonuclease activity"/>
    <property type="evidence" value="ECO:0007669"/>
    <property type="project" value="UniProtKB-KW"/>
</dbReference>
<proteinExistence type="inferred from homology"/>
<feature type="compositionally biased region" description="Basic and acidic residues" evidence="3">
    <location>
        <begin position="202"/>
        <end position="211"/>
    </location>
</feature>
<dbReference type="GeneID" id="110079770"/>
<evidence type="ECO:0000259" key="4">
    <source>
        <dbReference type="Pfam" id="PF09631"/>
    </source>
</evidence>
<gene>
    <name evidence="6" type="primary">TSEN15</name>
</gene>
<dbReference type="InterPro" id="IPR036167">
    <property type="entry name" value="tRNA_intron_Endo_cat-like_sf"/>
</dbReference>
<evidence type="ECO:0000256" key="3">
    <source>
        <dbReference type="SAM" id="MobiDB-lite"/>
    </source>
</evidence>
<accession>A0ABM5G9C9</accession>
<name>A0ABM5G9C9_9SAUR</name>
<dbReference type="PANTHER" id="PTHR28582">
    <property type="entry name" value="TRNA-SPLICING ENDONUCLEASE SUBUNIT SEN15"/>
    <property type="match status" value="1"/>
</dbReference>
<feature type="compositionally biased region" description="Basic residues" evidence="3">
    <location>
        <begin position="212"/>
        <end position="223"/>
    </location>
</feature>
<dbReference type="Pfam" id="PF09631">
    <property type="entry name" value="Sen15"/>
    <property type="match status" value="1"/>
</dbReference>
<organism evidence="5 6">
    <name type="scientific">Pogona vitticeps</name>
    <name type="common">central bearded dragon</name>
    <dbReference type="NCBI Taxonomy" id="103695"/>
    <lineage>
        <taxon>Eukaryota</taxon>
        <taxon>Metazoa</taxon>
        <taxon>Chordata</taxon>
        <taxon>Craniata</taxon>
        <taxon>Vertebrata</taxon>
        <taxon>Euteleostomi</taxon>
        <taxon>Lepidosauria</taxon>
        <taxon>Squamata</taxon>
        <taxon>Bifurcata</taxon>
        <taxon>Unidentata</taxon>
        <taxon>Episquamata</taxon>
        <taxon>Toxicofera</taxon>
        <taxon>Iguania</taxon>
        <taxon>Acrodonta</taxon>
        <taxon>Agamidae</taxon>
        <taxon>Amphibolurinae</taxon>
        <taxon>Pogona</taxon>
    </lineage>
</organism>
<evidence type="ECO:0000313" key="6">
    <source>
        <dbReference type="RefSeq" id="XP_072854229.1"/>
    </source>
</evidence>
<dbReference type="RefSeq" id="XP_072854229.1">
    <property type="nucleotide sequence ID" value="XM_072998128.1"/>
</dbReference>
<dbReference type="InterPro" id="IPR018593">
    <property type="entry name" value="tRNA-endonuc_su_Sen15"/>
</dbReference>
<dbReference type="PANTHER" id="PTHR28582:SF1">
    <property type="entry name" value="TRNA-SPLICING ENDONUCLEASE SUBUNIT SEN15"/>
    <property type="match status" value="1"/>
</dbReference>
<keyword evidence="6" id="KW-0255">Endonuclease</keyword>
<reference evidence="6" key="1">
    <citation type="submission" date="2025-08" db="UniProtKB">
        <authorList>
            <consortium name="RefSeq"/>
        </authorList>
    </citation>
    <scope>IDENTIFICATION</scope>
</reference>
<evidence type="ECO:0000256" key="1">
    <source>
        <dbReference type="ARBA" id="ARBA00006091"/>
    </source>
</evidence>
<dbReference type="Proteomes" id="UP001652642">
    <property type="component" value="Chromosome 4"/>
</dbReference>